<keyword evidence="8" id="KW-1185">Reference proteome</keyword>
<evidence type="ECO:0000256" key="1">
    <source>
        <dbReference type="ARBA" id="ARBA00022553"/>
    </source>
</evidence>
<dbReference type="InterPro" id="IPR001867">
    <property type="entry name" value="OmpR/PhoB-type_DNA-bd"/>
</dbReference>
<feature type="DNA-binding region" description="OmpR/PhoB-type" evidence="5">
    <location>
        <begin position="135"/>
        <end position="231"/>
    </location>
</feature>
<evidence type="ECO:0000313" key="8">
    <source>
        <dbReference type="Proteomes" id="UP000284057"/>
    </source>
</evidence>
<dbReference type="EMBL" id="QUAL01000028">
    <property type="protein sequence ID" value="RIQ34845.1"/>
    <property type="molecule type" value="Genomic_DNA"/>
</dbReference>
<dbReference type="Gene3D" id="1.10.10.10">
    <property type="entry name" value="Winged helix-like DNA-binding domain superfamily/Winged helix DNA-binding domain"/>
    <property type="match status" value="1"/>
</dbReference>
<organism evidence="7 8">
    <name type="scientific">Jiangella rhizosphaerae</name>
    <dbReference type="NCBI Taxonomy" id="2293569"/>
    <lineage>
        <taxon>Bacteria</taxon>
        <taxon>Bacillati</taxon>
        <taxon>Actinomycetota</taxon>
        <taxon>Actinomycetes</taxon>
        <taxon>Jiangellales</taxon>
        <taxon>Jiangellaceae</taxon>
        <taxon>Jiangella</taxon>
    </lineage>
</organism>
<dbReference type="InterPro" id="IPR016032">
    <property type="entry name" value="Sig_transdc_resp-reg_C-effctor"/>
</dbReference>
<dbReference type="SMART" id="SM00862">
    <property type="entry name" value="Trans_reg_C"/>
    <property type="match status" value="1"/>
</dbReference>
<dbReference type="AlphaFoldDB" id="A0A418KW10"/>
<dbReference type="PANTHER" id="PTHR48111:SF4">
    <property type="entry name" value="DNA-BINDING DUAL TRANSCRIPTIONAL REGULATOR OMPR"/>
    <property type="match status" value="1"/>
</dbReference>
<dbReference type="GO" id="GO:0005829">
    <property type="term" value="C:cytosol"/>
    <property type="evidence" value="ECO:0007669"/>
    <property type="project" value="TreeGrafter"/>
</dbReference>
<dbReference type="GO" id="GO:0006355">
    <property type="term" value="P:regulation of DNA-templated transcription"/>
    <property type="evidence" value="ECO:0007669"/>
    <property type="project" value="InterPro"/>
</dbReference>
<evidence type="ECO:0000313" key="7">
    <source>
        <dbReference type="EMBL" id="RIQ34845.1"/>
    </source>
</evidence>
<dbReference type="GO" id="GO:0000156">
    <property type="term" value="F:phosphorelay response regulator activity"/>
    <property type="evidence" value="ECO:0007669"/>
    <property type="project" value="TreeGrafter"/>
</dbReference>
<keyword evidence="2" id="KW-0805">Transcription regulation</keyword>
<dbReference type="GO" id="GO:0000976">
    <property type="term" value="F:transcription cis-regulatory region binding"/>
    <property type="evidence" value="ECO:0007669"/>
    <property type="project" value="TreeGrafter"/>
</dbReference>
<feature type="domain" description="OmpR/PhoB-type" evidence="6">
    <location>
        <begin position="135"/>
        <end position="231"/>
    </location>
</feature>
<dbReference type="InterPro" id="IPR036388">
    <property type="entry name" value="WH-like_DNA-bd_sf"/>
</dbReference>
<comment type="caution">
    <text evidence="7">The sequence shown here is derived from an EMBL/GenBank/DDBJ whole genome shotgun (WGS) entry which is preliminary data.</text>
</comment>
<reference evidence="7 8" key="1">
    <citation type="submission" date="2018-09" db="EMBL/GenBank/DDBJ databases">
        <title>Isolation, diversity and antifungal activity of actinobacteria from wheat.</title>
        <authorList>
            <person name="Han C."/>
        </authorList>
    </citation>
    <scope>NUCLEOTIDE SEQUENCE [LARGE SCALE GENOMIC DNA]</scope>
    <source>
        <strain evidence="7 8">NEAU-YY265</strain>
    </source>
</reference>
<dbReference type="Proteomes" id="UP000284057">
    <property type="component" value="Unassembled WGS sequence"/>
</dbReference>
<accession>A0A418KW10</accession>
<evidence type="ECO:0000256" key="3">
    <source>
        <dbReference type="ARBA" id="ARBA00023125"/>
    </source>
</evidence>
<keyword evidence="4" id="KW-0804">Transcription</keyword>
<keyword evidence="3 5" id="KW-0238">DNA-binding</keyword>
<proteinExistence type="predicted"/>
<evidence type="ECO:0000256" key="4">
    <source>
        <dbReference type="ARBA" id="ARBA00023163"/>
    </source>
</evidence>
<keyword evidence="1" id="KW-0597">Phosphoprotein</keyword>
<dbReference type="Pfam" id="PF00486">
    <property type="entry name" value="Trans_reg_C"/>
    <property type="match status" value="1"/>
</dbReference>
<sequence length="231" mass="25089">MRMAGCFPINSIGNWWRAQAAAHPATRRRSDACRQPALSLTPAPHTAVHPPSPGVTMSLAAVPPLSAVPEPSPLGLVVFVEVDEALAGRSGTTVVELAELLREFAQELLPTAETSAAIALRSPSHAGAQLRAVKAAIEEPAPGFHLDHAARTAVVDGRPVALTHREFELLAYLIENRRRAVTRSELIDEVWPLATRAGTRTVDVHIRRLRVKLGPHGRRIRTLRGHGYRLD</sequence>
<dbReference type="SUPFAM" id="SSF46894">
    <property type="entry name" value="C-terminal effector domain of the bipartite response regulators"/>
    <property type="match status" value="1"/>
</dbReference>
<evidence type="ECO:0000256" key="2">
    <source>
        <dbReference type="ARBA" id="ARBA00023015"/>
    </source>
</evidence>
<dbReference type="CDD" id="cd00383">
    <property type="entry name" value="trans_reg_C"/>
    <property type="match status" value="1"/>
</dbReference>
<dbReference type="PROSITE" id="PS51755">
    <property type="entry name" value="OMPR_PHOB"/>
    <property type="match status" value="1"/>
</dbReference>
<evidence type="ECO:0000256" key="5">
    <source>
        <dbReference type="PROSITE-ProRule" id="PRU01091"/>
    </source>
</evidence>
<dbReference type="GO" id="GO:0032993">
    <property type="term" value="C:protein-DNA complex"/>
    <property type="evidence" value="ECO:0007669"/>
    <property type="project" value="TreeGrafter"/>
</dbReference>
<dbReference type="PANTHER" id="PTHR48111">
    <property type="entry name" value="REGULATOR OF RPOS"/>
    <property type="match status" value="1"/>
</dbReference>
<dbReference type="InterPro" id="IPR039420">
    <property type="entry name" value="WalR-like"/>
</dbReference>
<name>A0A418KW10_9ACTN</name>
<evidence type="ECO:0000259" key="6">
    <source>
        <dbReference type="PROSITE" id="PS51755"/>
    </source>
</evidence>
<gene>
    <name evidence="7" type="ORF">DY240_03215</name>
</gene>
<protein>
    <submittedName>
        <fullName evidence="7">Winged helix family transcriptional regulator</fullName>
    </submittedName>
</protein>